<keyword evidence="13" id="KW-1185">Reference proteome</keyword>
<keyword evidence="4" id="KW-0862">Zinc</keyword>
<keyword evidence="2" id="KW-0479">Metal-binding</keyword>
<organism evidence="12 13">
    <name type="scientific">Mycoemilia scoparia</name>
    <dbReference type="NCBI Taxonomy" id="417184"/>
    <lineage>
        <taxon>Eukaryota</taxon>
        <taxon>Fungi</taxon>
        <taxon>Fungi incertae sedis</taxon>
        <taxon>Zoopagomycota</taxon>
        <taxon>Kickxellomycotina</taxon>
        <taxon>Kickxellomycetes</taxon>
        <taxon>Kickxellales</taxon>
        <taxon>Kickxellaceae</taxon>
        <taxon>Mycoemilia</taxon>
    </lineage>
</organism>
<keyword evidence="8" id="KW-0804">Transcription</keyword>
<dbReference type="AlphaFoldDB" id="A0A9W8A232"/>
<dbReference type="OrthoDB" id="21557at2759"/>
<evidence type="ECO:0000256" key="3">
    <source>
        <dbReference type="ARBA" id="ARBA00022771"/>
    </source>
</evidence>
<evidence type="ECO:0000256" key="2">
    <source>
        <dbReference type="ARBA" id="ARBA00022723"/>
    </source>
</evidence>
<evidence type="ECO:0000256" key="11">
    <source>
        <dbReference type="SAM" id="MobiDB-lite"/>
    </source>
</evidence>
<proteinExistence type="inferred from homology"/>
<dbReference type="EMBL" id="JANBPU010000097">
    <property type="protein sequence ID" value="KAJ1916614.1"/>
    <property type="molecule type" value="Genomic_DNA"/>
</dbReference>
<keyword evidence="5" id="KW-0156">Chromatin regulator</keyword>
<keyword evidence="3" id="KW-0863">Zinc-finger</keyword>
<comment type="caution">
    <text evidence="12">The sequence shown here is derived from an EMBL/GenBank/DDBJ whole genome shotgun (WGS) entry which is preliminary data.</text>
</comment>
<evidence type="ECO:0000256" key="6">
    <source>
        <dbReference type="ARBA" id="ARBA00023015"/>
    </source>
</evidence>
<dbReference type="InterPro" id="IPR013246">
    <property type="entry name" value="SAGA_su_Sgf11"/>
</dbReference>
<feature type="region of interest" description="Disordered" evidence="11">
    <location>
        <begin position="174"/>
        <end position="239"/>
    </location>
</feature>
<keyword evidence="9" id="KW-0539">Nucleus</keyword>
<evidence type="ECO:0000256" key="4">
    <source>
        <dbReference type="ARBA" id="ARBA00022833"/>
    </source>
</evidence>
<gene>
    <name evidence="12" type="ORF">H4219_003678</name>
</gene>
<dbReference type="GO" id="GO:0070461">
    <property type="term" value="C:SAGA-type complex"/>
    <property type="evidence" value="ECO:0007669"/>
    <property type="project" value="UniProtKB-ARBA"/>
</dbReference>
<keyword evidence="7 10" id="KW-0010">Activator</keyword>
<reference evidence="12" key="1">
    <citation type="submission" date="2022-07" db="EMBL/GenBank/DDBJ databases">
        <title>Phylogenomic reconstructions and comparative analyses of Kickxellomycotina fungi.</title>
        <authorList>
            <person name="Reynolds N.K."/>
            <person name="Stajich J.E."/>
            <person name="Barry K."/>
            <person name="Grigoriev I.V."/>
            <person name="Crous P."/>
            <person name="Smith M.E."/>
        </authorList>
    </citation>
    <scope>NUCLEOTIDE SEQUENCE</scope>
    <source>
        <strain evidence="12">NBRC 100468</strain>
    </source>
</reference>
<evidence type="ECO:0000256" key="9">
    <source>
        <dbReference type="ARBA" id="ARBA00023242"/>
    </source>
</evidence>
<comment type="similarity">
    <text evidence="10">Belongs to the SGF11 family.</text>
</comment>
<dbReference type="GO" id="GO:0006325">
    <property type="term" value="P:chromatin organization"/>
    <property type="evidence" value="ECO:0007669"/>
    <property type="project" value="UniProtKB-KW"/>
</dbReference>
<evidence type="ECO:0000256" key="10">
    <source>
        <dbReference type="RuleBase" id="RU261113"/>
    </source>
</evidence>
<evidence type="ECO:0000256" key="1">
    <source>
        <dbReference type="ARBA" id="ARBA00004123"/>
    </source>
</evidence>
<comment type="subcellular location">
    <subcellularLocation>
        <location evidence="1 10">Nucleus</location>
    </subcellularLocation>
</comment>
<keyword evidence="6" id="KW-0805">Transcription regulation</keyword>
<name>A0A9W8A232_9FUNG</name>
<accession>A0A9W8A232</accession>
<feature type="compositionally biased region" description="Low complexity" evidence="11">
    <location>
        <begin position="205"/>
        <end position="224"/>
    </location>
</feature>
<dbReference type="Pfam" id="PF08209">
    <property type="entry name" value="Sgf11"/>
    <property type="match status" value="1"/>
</dbReference>
<evidence type="ECO:0000256" key="8">
    <source>
        <dbReference type="ARBA" id="ARBA00023163"/>
    </source>
</evidence>
<evidence type="ECO:0000256" key="7">
    <source>
        <dbReference type="ARBA" id="ARBA00023159"/>
    </source>
</evidence>
<protein>
    <recommendedName>
        <fullName evidence="10">SAGA-associated factor 11</fullName>
    </recommendedName>
</protein>
<dbReference type="GO" id="GO:0005634">
    <property type="term" value="C:nucleus"/>
    <property type="evidence" value="ECO:0007669"/>
    <property type="project" value="UniProtKB-SubCell"/>
</dbReference>
<sequence length="239" mass="25802">MSGNNDTLFQDVLAKLDDHVQSLKRLKGHIQGYQAEVKLAKTRLQQSASSRGNQDGEDETAKLKSKKYCRATLALEIFGQLIDDLTIGVVYESHQEVKNVENICHYCSSRTFPPTRYAAHLDKCMGLSGRRTASRSFGALGEMLDRSAAVSGGNGNGNSSSGGGNIYGMSADSSGEYVEKKRKPNGGREGSLPIPRKKQKSYGGSSNRSSLHKSSFSRSLSAYSNGGGSSSKNRKHLSK</sequence>
<evidence type="ECO:0000313" key="13">
    <source>
        <dbReference type="Proteomes" id="UP001150538"/>
    </source>
</evidence>
<dbReference type="Proteomes" id="UP001150538">
    <property type="component" value="Unassembled WGS sequence"/>
</dbReference>
<evidence type="ECO:0000313" key="12">
    <source>
        <dbReference type="EMBL" id="KAJ1916614.1"/>
    </source>
</evidence>
<evidence type="ECO:0000256" key="5">
    <source>
        <dbReference type="ARBA" id="ARBA00022853"/>
    </source>
</evidence>
<dbReference type="GO" id="GO:0008270">
    <property type="term" value="F:zinc ion binding"/>
    <property type="evidence" value="ECO:0007669"/>
    <property type="project" value="UniProtKB-KW"/>
</dbReference>